<organism evidence="10 11">
    <name type="scientific">Candidatus Methylobacter titanis</name>
    <dbReference type="NCBI Taxonomy" id="3053457"/>
    <lineage>
        <taxon>Bacteria</taxon>
        <taxon>Pseudomonadati</taxon>
        <taxon>Pseudomonadota</taxon>
        <taxon>Gammaproteobacteria</taxon>
        <taxon>Methylococcales</taxon>
        <taxon>Methylococcaceae</taxon>
        <taxon>Methylobacter</taxon>
    </lineage>
</organism>
<evidence type="ECO:0000256" key="5">
    <source>
        <dbReference type="ARBA" id="ARBA00022801"/>
    </source>
</evidence>
<dbReference type="GO" id="GO:0006310">
    <property type="term" value="P:DNA recombination"/>
    <property type="evidence" value="ECO:0007669"/>
    <property type="project" value="UniProtKB-KW"/>
</dbReference>
<comment type="function">
    <text evidence="7">SbcCD cleaves DNA hairpin structures. These structures can inhibit DNA replication and are intermediates in certain DNA recombination reactions. The complex acts as a 3'-&gt;5' double strand exonuclease that can open hairpins. It also has a 5' single-strand endonuclease activity.</text>
</comment>
<dbReference type="Gene3D" id="3.60.21.10">
    <property type="match status" value="1"/>
</dbReference>
<dbReference type="EMBL" id="JAQSDF010000002">
    <property type="protein sequence ID" value="MDI1229787.1"/>
    <property type="molecule type" value="Genomic_DNA"/>
</dbReference>
<evidence type="ECO:0000259" key="9">
    <source>
        <dbReference type="Pfam" id="PF12320"/>
    </source>
</evidence>
<evidence type="ECO:0000256" key="3">
    <source>
        <dbReference type="ARBA" id="ARBA00013365"/>
    </source>
</evidence>
<evidence type="ECO:0000256" key="1">
    <source>
        <dbReference type="ARBA" id="ARBA00010555"/>
    </source>
</evidence>
<name>A0AA43Q3L0_9GAMM</name>
<protein>
    <recommendedName>
        <fullName evidence="3 7">Nuclease SbcCD subunit D</fullName>
    </recommendedName>
</protein>
<dbReference type="InterPro" id="IPR041796">
    <property type="entry name" value="Mre11_N"/>
</dbReference>
<dbReference type="PANTHER" id="PTHR30337:SF0">
    <property type="entry name" value="NUCLEASE SBCCD SUBUNIT D"/>
    <property type="match status" value="1"/>
</dbReference>
<dbReference type="GO" id="GO:0006260">
    <property type="term" value="P:DNA replication"/>
    <property type="evidence" value="ECO:0007669"/>
    <property type="project" value="UniProtKB-KW"/>
</dbReference>
<dbReference type="CDD" id="cd00840">
    <property type="entry name" value="MPP_Mre11_N"/>
    <property type="match status" value="1"/>
</dbReference>
<evidence type="ECO:0000313" key="11">
    <source>
        <dbReference type="Proteomes" id="UP001160519"/>
    </source>
</evidence>
<keyword evidence="4 7" id="KW-0540">Nuclease</keyword>
<dbReference type="GO" id="GO:0004519">
    <property type="term" value="F:endonuclease activity"/>
    <property type="evidence" value="ECO:0007669"/>
    <property type="project" value="UniProtKB-KW"/>
</dbReference>
<dbReference type="InterPro" id="IPR026843">
    <property type="entry name" value="SbcD_C"/>
</dbReference>
<comment type="subunit">
    <text evidence="2 7">Heterodimer of SbcC and SbcD.</text>
</comment>
<dbReference type="GO" id="GO:0008408">
    <property type="term" value="F:3'-5' exonuclease activity"/>
    <property type="evidence" value="ECO:0007669"/>
    <property type="project" value="InterPro"/>
</dbReference>
<sequence length="424" mass="47092">MLRLFHTADWHLGHHLHGVSRQLEHQQFLDWLLLELQSKQADALLVAGDIFDSANPSSAAQSQLYDFLVKAKAQQPNLDIVLIGGNHDSASRLDAPSPILNALGVTVVGGLSRDDQGGIDWERLLVPLTNATGQIKAWCGAMPFLRNADLPTTVSSTMEPMQSAEQGSDPLISGMKTLYAELFEKLQQKAGNDDSLILTGHCYMVNGAVSELSERKILGGNQHALPVELFPADIAYVALGHLHLAQKVGTHQHIRYSGSPIPLSFDETDYAHQVVQVDVRSGRPVETVAVKIPRSVQLLRIPNGKDFAVLPAVIEHLENLTLDDLPIEQRPLLELRIRLEKPEPGLRQKIEETIAKLPVCLLKISTAYSGSEKSLADMKIEERLEELQPLDVFQRCYQNKYDRETPEIMNALFNELVENLQGRE</sequence>
<dbReference type="InterPro" id="IPR029052">
    <property type="entry name" value="Metallo-depent_PP-like"/>
</dbReference>
<proteinExistence type="inferred from homology"/>
<evidence type="ECO:0000256" key="4">
    <source>
        <dbReference type="ARBA" id="ARBA00022722"/>
    </source>
</evidence>
<dbReference type="InterPro" id="IPR004843">
    <property type="entry name" value="Calcineurin-like_PHP"/>
</dbReference>
<accession>A0AA43Q3L0</accession>
<feature type="domain" description="Calcineurin-like phosphoesterase" evidence="8">
    <location>
        <begin position="3"/>
        <end position="243"/>
    </location>
</feature>
<dbReference type="AlphaFoldDB" id="A0AA43Q3L0"/>
<feature type="domain" description="Nuclease SbcCD subunit D C-terminal" evidence="9">
    <location>
        <begin position="298"/>
        <end position="400"/>
    </location>
</feature>
<dbReference type="InterPro" id="IPR004593">
    <property type="entry name" value="SbcD"/>
</dbReference>
<reference evidence="10" key="1">
    <citation type="submission" date="2023-01" db="EMBL/GenBank/DDBJ databases">
        <title>Biogeochemical cycle of methane in antarctic sediments.</title>
        <authorList>
            <person name="Roldan D.M."/>
            <person name="Menes R.J."/>
        </authorList>
    </citation>
    <scope>NUCLEOTIDE SEQUENCE [LARGE SCALE GENOMIC DNA]</scope>
    <source>
        <strain evidence="10">K-2018 MAG008</strain>
    </source>
</reference>
<keyword evidence="7" id="KW-0235">DNA replication</keyword>
<dbReference type="Pfam" id="PF00149">
    <property type="entry name" value="Metallophos"/>
    <property type="match status" value="1"/>
</dbReference>
<comment type="similarity">
    <text evidence="1 7">Belongs to the SbcD family.</text>
</comment>
<dbReference type="NCBIfam" id="TIGR00619">
    <property type="entry name" value="sbcd"/>
    <property type="match status" value="1"/>
</dbReference>
<evidence type="ECO:0000256" key="6">
    <source>
        <dbReference type="ARBA" id="ARBA00022839"/>
    </source>
</evidence>
<dbReference type="Pfam" id="PF12320">
    <property type="entry name" value="SbcD_C"/>
    <property type="match status" value="1"/>
</dbReference>
<evidence type="ECO:0000313" key="10">
    <source>
        <dbReference type="EMBL" id="MDI1229787.1"/>
    </source>
</evidence>
<keyword evidence="7" id="KW-0255">Endonuclease</keyword>
<dbReference type="PANTHER" id="PTHR30337">
    <property type="entry name" value="COMPONENT OF ATP-DEPENDENT DSDNA EXONUCLEASE"/>
    <property type="match status" value="1"/>
</dbReference>
<keyword evidence="5 7" id="KW-0378">Hydrolase</keyword>
<gene>
    <name evidence="7" type="primary">sbcD</name>
    <name evidence="10" type="ORF">PSU93_01385</name>
</gene>
<keyword evidence="7" id="KW-0233">DNA recombination</keyword>
<evidence type="ECO:0000256" key="7">
    <source>
        <dbReference type="RuleBase" id="RU363069"/>
    </source>
</evidence>
<evidence type="ECO:0000259" key="8">
    <source>
        <dbReference type="Pfam" id="PF00149"/>
    </source>
</evidence>
<keyword evidence="6 7" id="KW-0269">Exonuclease</keyword>
<dbReference type="InterPro" id="IPR050535">
    <property type="entry name" value="DNA_Repair-Maintenance_Comp"/>
</dbReference>
<dbReference type="SUPFAM" id="SSF56300">
    <property type="entry name" value="Metallo-dependent phosphatases"/>
    <property type="match status" value="1"/>
</dbReference>
<comment type="caution">
    <text evidence="10">The sequence shown here is derived from an EMBL/GenBank/DDBJ whole genome shotgun (WGS) entry which is preliminary data.</text>
</comment>
<keyword evidence="11" id="KW-1185">Reference proteome</keyword>
<evidence type="ECO:0000256" key="2">
    <source>
        <dbReference type="ARBA" id="ARBA00011322"/>
    </source>
</evidence>
<dbReference type="Proteomes" id="UP001160519">
    <property type="component" value="Unassembled WGS sequence"/>
</dbReference>